<keyword evidence="6 7" id="KW-0482">Metalloprotease</keyword>
<evidence type="ECO:0000256" key="1">
    <source>
        <dbReference type="ARBA" id="ARBA00006040"/>
    </source>
</evidence>
<evidence type="ECO:0000259" key="8">
    <source>
        <dbReference type="Pfam" id="PF01432"/>
    </source>
</evidence>
<dbReference type="Pfam" id="PF01432">
    <property type="entry name" value="Peptidase_M3"/>
    <property type="match status" value="1"/>
</dbReference>
<comment type="cofactor">
    <cofactor evidence="7">
        <name>Zn(2+)</name>
        <dbReference type="ChEBI" id="CHEBI:29105"/>
    </cofactor>
    <text evidence="7">Binds 1 zinc ion.</text>
</comment>
<dbReference type="GO" id="GO:0004180">
    <property type="term" value="F:carboxypeptidase activity"/>
    <property type="evidence" value="ECO:0007669"/>
    <property type="project" value="TreeGrafter"/>
</dbReference>
<dbReference type="InterPro" id="IPR001567">
    <property type="entry name" value="Pept_M3A_M3B_dom"/>
</dbReference>
<accession>A0A5B0DSC4</accession>
<proteinExistence type="inferred from homology"/>
<dbReference type="Gene3D" id="1.10.1370.40">
    <property type="match status" value="1"/>
</dbReference>
<dbReference type="InterPro" id="IPR045090">
    <property type="entry name" value="Pept_M3A_M3B"/>
</dbReference>
<dbReference type="CDD" id="cd06456">
    <property type="entry name" value="M3A_DCP"/>
    <property type="match status" value="1"/>
</dbReference>
<keyword evidence="5 7" id="KW-0862">Zinc</keyword>
<reference evidence="9 10" key="1">
    <citation type="submission" date="2019-08" db="EMBL/GenBank/DDBJ databases">
        <title>Aureimonas fodiniaquatilis sp. nov., isolated from a coal mine wastewater.</title>
        <authorList>
            <person name="Kim W."/>
        </authorList>
    </citation>
    <scope>NUCLEOTIDE SEQUENCE [LARGE SCALE GENOMIC DNA]</scope>
    <source>
        <strain evidence="9 10">CAU 1482</strain>
    </source>
</reference>
<protein>
    <submittedName>
        <fullName evidence="9">M3 family metallopeptidase</fullName>
    </submittedName>
</protein>
<dbReference type="AlphaFoldDB" id="A0A5B0DSC4"/>
<sequence length="692" mass="76269">MNYKLEGVLTTISSASPSPLTLFDFNGIGDLPDFEAISPEHFEPAFTAAMSSQLQEIAAIANNSDAPDFENTVGAMERSGQALRRVSATFHALAGAHTNDALQAVEREISPRLSRHWSAISLNAPLFARVEALYNQRETLGLDAESFRLLERIHTGFIRSGAELKGADRDRLAGINARLSELGTTFSQNVLADENAFTLPLSPADVAALPGWLASSLADAAHERGQEGYVLTLSRSVVVPFLTYSPDRTLRETAFNAWVMRGEHDGPTDNRPIISETLALRAEKARLLGYASFAAYKLEDTMAKTPDAVRALLEEVWEKARSRALQDAEKLAAIAAEQGDNAPLQPWDWRYYAQIRRQDEFNFDESELKPYFQLERMIEAAFDVATRLFGVTFSAVPNAVAWHKDAHVWRVNNAAGQEIGIFIGDYFARSSKRSGAWMSALRSQHKLDSGSQPIIYNICNFAKPAKGEPALLSMDDARTLFHEFGHALHGLLSDVTWPSLSGTSVARDFVELPSQLFEHWLSVPAILEKHATHVETNVSLPVELISKLEAARGFDAGFDTVEFTASALVDLALHEAETPPESPLAQEAFLLQELGMPQAIVMRHRSPHFLHIFSGDGYSSGYYSYMWSEVLDADAFEAFTETGDAFDGATAARLHSHVYSAGNSRDAAELYHSFRGRMPTSAALLRKRGFAN</sequence>
<dbReference type="GO" id="GO:0046872">
    <property type="term" value="F:metal ion binding"/>
    <property type="evidence" value="ECO:0007669"/>
    <property type="project" value="UniProtKB-UniRule"/>
</dbReference>
<dbReference type="GO" id="GO:0006508">
    <property type="term" value="P:proteolysis"/>
    <property type="evidence" value="ECO:0007669"/>
    <property type="project" value="UniProtKB-KW"/>
</dbReference>
<dbReference type="GO" id="GO:0005829">
    <property type="term" value="C:cytosol"/>
    <property type="evidence" value="ECO:0007669"/>
    <property type="project" value="UniProtKB-ARBA"/>
</dbReference>
<gene>
    <name evidence="9" type="ORF">FPY71_14355</name>
</gene>
<dbReference type="InterPro" id="IPR024079">
    <property type="entry name" value="MetalloPept_cat_dom_sf"/>
</dbReference>
<dbReference type="EMBL" id="VTWH01000003">
    <property type="protein sequence ID" value="KAA0969697.1"/>
    <property type="molecule type" value="Genomic_DNA"/>
</dbReference>
<dbReference type="Proteomes" id="UP000324738">
    <property type="component" value="Unassembled WGS sequence"/>
</dbReference>
<dbReference type="InterPro" id="IPR034005">
    <property type="entry name" value="M3A_DCP"/>
</dbReference>
<dbReference type="FunFam" id="3.40.390.10:FF:000009">
    <property type="entry name" value="Oligopeptidase A"/>
    <property type="match status" value="1"/>
</dbReference>
<organism evidence="9 10">
    <name type="scientific">Aureimonas fodinaquatilis</name>
    <dbReference type="NCBI Taxonomy" id="2565783"/>
    <lineage>
        <taxon>Bacteria</taxon>
        <taxon>Pseudomonadati</taxon>
        <taxon>Pseudomonadota</taxon>
        <taxon>Alphaproteobacteria</taxon>
        <taxon>Hyphomicrobiales</taxon>
        <taxon>Aurantimonadaceae</taxon>
        <taxon>Aureimonas</taxon>
    </lineage>
</organism>
<evidence type="ECO:0000313" key="10">
    <source>
        <dbReference type="Proteomes" id="UP000324738"/>
    </source>
</evidence>
<dbReference type="Gene3D" id="1.10.1370.10">
    <property type="entry name" value="Neurolysin, domain 3"/>
    <property type="match status" value="1"/>
</dbReference>
<evidence type="ECO:0000256" key="7">
    <source>
        <dbReference type="RuleBase" id="RU003435"/>
    </source>
</evidence>
<dbReference type="PANTHER" id="PTHR43660:SF1">
    <property type="entry name" value="DIPEPTIDYL CARBOXYPEPTIDASE"/>
    <property type="match status" value="1"/>
</dbReference>
<keyword evidence="10" id="KW-1185">Reference proteome</keyword>
<dbReference type="OrthoDB" id="9773538at2"/>
<evidence type="ECO:0000256" key="4">
    <source>
        <dbReference type="ARBA" id="ARBA00022801"/>
    </source>
</evidence>
<dbReference type="SUPFAM" id="SSF55486">
    <property type="entry name" value="Metalloproteases ('zincins'), catalytic domain"/>
    <property type="match status" value="1"/>
</dbReference>
<keyword evidence="4 7" id="KW-0378">Hydrolase</keyword>
<comment type="caution">
    <text evidence="9">The sequence shown here is derived from an EMBL/GenBank/DDBJ whole genome shotgun (WGS) entry which is preliminary data.</text>
</comment>
<evidence type="ECO:0000256" key="3">
    <source>
        <dbReference type="ARBA" id="ARBA00022723"/>
    </source>
</evidence>
<evidence type="ECO:0000313" key="9">
    <source>
        <dbReference type="EMBL" id="KAA0969697.1"/>
    </source>
</evidence>
<feature type="domain" description="Peptidase M3A/M3B catalytic" evidence="8">
    <location>
        <begin position="241"/>
        <end position="689"/>
    </location>
</feature>
<dbReference type="Gene3D" id="3.40.390.10">
    <property type="entry name" value="Collagenase (Catalytic Domain)"/>
    <property type="match status" value="1"/>
</dbReference>
<keyword evidence="3 7" id="KW-0479">Metal-binding</keyword>
<dbReference type="InterPro" id="IPR024077">
    <property type="entry name" value="Neurolysin/TOP_dom2"/>
</dbReference>
<evidence type="ECO:0000256" key="5">
    <source>
        <dbReference type="ARBA" id="ARBA00022833"/>
    </source>
</evidence>
<name>A0A5B0DSC4_9HYPH</name>
<evidence type="ECO:0000256" key="2">
    <source>
        <dbReference type="ARBA" id="ARBA00022670"/>
    </source>
</evidence>
<dbReference type="GO" id="GO:0004222">
    <property type="term" value="F:metalloendopeptidase activity"/>
    <property type="evidence" value="ECO:0007669"/>
    <property type="project" value="InterPro"/>
</dbReference>
<comment type="similarity">
    <text evidence="1 7">Belongs to the peptidase M3 family.</text>
</comment>
<dbReference type="PANTHER" id="PTHR43660">
    <property type="entry name" value="DIPEPTIDYL CARBOXYPEPTIDASE"/>
    <property type="match status" value="1"/>
</dbReference>
<keyword evidence="2 7" id="KW-0645">Protease</keyword>
<evidence type="ECO:0000256" key="6">
    <source>
        <dbReference type="ARBA" id="ARBA00023049"/>
    </source>
</evidence>